<dbReference type="Pfam" id="PF04352">
    <property type="entry name" value="ProQ"/>
    <property type="match status" value="1"/>
</dbReference>
<evidence type="ECO:0000313" key="5">
    <source>
        <dbReference type="EMBL" id="MBW7569481.1"/>
    </source>
</evidence>
<organism evidence="5 6">
    <name type="scientific">Succinivibrio faecicola</name>
    <dbReference type="NCBI Taxonomy" id="2820300"/>
    <lineage>
        <taxon>Bacteria</taxon>
        <taxon>Pseudomonadati</taxon>
        <taxon>Pseudomonadota</taxon>
        <taxon>Gammaproteobacteria</taxon>
        <taxon>Aeromonadales</taxon>
        <taxon>Succinivibrionaceae</taxon>
        <taxon>Succinivibrio</taxon>
    </lineage>
</organism>
<evidence type="ECO:0000256" key="1">
    <source>
        <dbReference type="ARBA" id="ARBA00022490"/>
    </source>
</evidence>
<keyword evidence="2" id="KW-0694">RNA-binding</keyword>
<dbReference type="SUPFAM" id="SSF48657">
    <property type="entry name" value="FinO-like"/>
    <property type="match status" value="1"/>
</dbReference>
<proteinExistence type="predicted"/>
<gene>
    <name evidence="5" type="ORF">J5V48_01045</name>
</gene>
<keyword evidence="1" id="KW-0963">Cytoplasm</keyword>
<comment type="caution">
    <text evidence="5">The sequence shown here is derived from an EMBL/GenBank/DDBJ whole genome shotgun (WGS) entry which is preliminary data.</text>
</comment>
<dbReference type="Proteomes" id="UP000731465">
    <property type="component" value="Unassembled WGS sequence"/>
</dbReference>
<reference evidence="5 6" key="1">
    <citation type="submission" date="2021-03" db="EMBL/GenBank/DDBJ databases">
        <title>Succinivibrio sp. nov. isolated from feces of cow.</title>
        <authorList>
            <person name="Choi J.-Y."/>
        </authorList>
    </citation>
    <scope>NUCLEOTIDE SEQUENCE [LARGE SCALE GENOMIC DNA]</scope>
    <source>
        <strain evidence="5 6">AGMB01872</strain>
    </source>
</reference>
<dbReference type="InterPro" id="IPR023529">
    <property type="entry name" value="ProQ"/>
</dbReference>
<dbReference type="Gene3D" id="1.10.1710.10">
    <property type="entry name" value="ProQ/FinO domain"/>
    <property type="match status" value="1"/>
</dbReference>
<accession>A0ABS7DEE0</accession>
<sequence length="231" mass="26074">METQKQEPEQIKNEVQSLDIEKKETVSEDGTRLEHIKEALEILYKTFPKAFVKDGDIKPLKIGIFDDIKDRASSIEGLSLSKVRSALRMYTTRLKYLYSLKAGAHRIDIDGNEIEDVVNAEHEAYAKEKISQINAKRNVNKKPVRKDNKKNFKQNRVQGKGARKPFKVDGIKGTQDNLKLGTNVLVLSSEQRFVRGVVAQDASKDTVRVTLNSGLTLTLPLDRVLLPKTSN</sequence>
<keyword evidence="3" id="KW-0143">Chaperone</keyword>
<feature type="domain" description="ProQ/FinO" evidence="4">
    <location>
        <begin position="31"/>
        <end position="146"/>
    </location>
</feature>
<dbReference type="PANTHER" id="PTHR38106:SF1">
    <property type="entry name" value="RNA CHAPERONE PROQ"/>
    <property type="match status" value="1"/>
</dbReference>
<keyword evidence="6" id="KW-1185">Reference proteome</keyword>
<dbReference type="PANTHER" id="PTHR38106">
    <property type="entry name" value="RNA CHAPERONE PROQ"/>
    <property type="match status" value="1"/>
</dbReference>
<dbReference type="SMART" id="SM00945">
    <property type="entry name" value="ProQ"/>
    <property type="match status" value="1"/>
</dbReference>
<evidence type="ECO:0000259" key="4">
    <source>
        <dbReference type="SMART" id="SM00945"/>
    </source>
</evidence>
<dbReference type="EMBL" id="JAGFNY010000001">
    <property type="protein sequence ID" value="MBW7569481.1"/>
    <property type="molecule type" value="Genomic_DNA"/>
</dbReference>
<evidence type="ECO:0000256" key="3">
    <source>
        <dbReference type="ARBA" id="ARBA00023186"/>
    </source>
</evidence>
<name>A0ABS7DEE0_9GAMM</name>
<protein>
    <submittedName>
        <fullName evidence="5">ProQ/FinO family protein</fullName>
    </submittedName>
</protein>
<dbReference type="InterPro" id="IPR016103">
    <property type="entry name" value="ProQ/FinO"/>
</dbReference>
<dbReference type="InterPro" id="IPR036442">
    <property type="entry name" value="ProQ/FinO_sf"/>
</dbReference>
<evidence type="ECO:0000256" key="2">
    <source>
        <dbReference type="ARBA" id="ARBA00022884"/>
    </source>
</evidence>
<dbReference type="RefSeq" id="WP_219936038.1">
    <property type="nucleotide sequence ID" value="NZ_JAGFNY010000001.1"/>
</dbReference>
<evidence type="ECO:0000313" key="6">
    <source>
        <dbReference type="Proteomes" id="UP000731465"/>
    </source>
</evidence>